<proteinExistence type="predicted"/>
<gene>
    <name evidence="2" type="ORF">D3272_08030</name>
</gene>
<evidence type="ECO:0000256" key="1">
    <source>
        <dbReference type="SAM" id="MobiDB-lite"/>
    </source>
</evidence>
<dbReference type="AlphaFoldDB" id="A0A4Q2RFL0"/>
<dbReference type="Proteomes" id="UP000289411">
    <property type="component" value="Unassembled WGS sequence"/>
</dbReference>
<reference evidence="2 3" key="2">
    <citation type="submission" date="2019-02" db="EMBL/GenBank/DDBJ databases">
        <title>'Lichenibacterium ramalinii' gen. nov. sp. nov., 'Lichenibacterium minor' gen. nov. sp. nov.</title>
        <authorList>
            <person name="Pankratov T."/>
        </authorList>
    </citation>
    <scope>NUCLEOTIDE SEQUENCE [LARGE SCALE GENOMIC DNA]</scope>
    <source>
        <strain evidence="2 3">RmlP001</strain>
    </source>
</reference>
<protein>
    <submittedName>
        <fullName evidence="2">Uncharacterized protein</fullName>
    </submittedName>
</protein>
<feature type="compositionally biased region" description="Basic residues" evidence="1">
    <location>
        <begin position="75"/>
        <end position="86"/>
    </location>
</feature>
<reference evidence="2 3" key="1">
    <citation type="submission" date="2018-09" db="EMBL/GenBank/DDBJ databases">
        <authorList>
            <person name="Grouzdev D.S."/>
            <person name="Krutkina M.S."/>
        </authorList>
    </citation>
    <scope>NUCLEOTIDE SEQUENCE [LARGE SCALE GENOMIC DNA]</scope>
    <source>
        <strain evidence="2 3">RmlP001</strain>
    </source>
</reference>
<feature type="compositionally biased region" description="Basic and acidic residues" evidence="1">
    <location>
        <begin position="9"/>
        <end position="29"/>
    </location>
</feature>
<name>A0A4Q2RFL0_9HYPH</name>
<evidence type="ECO:0000313" key="2">
    <source>
        <dbReference type="EMBL" id="RYB06121.1"/>
    </source>
</evidence>
<keyword evidence="3" id="KW-1185">Reference proteome</keyword>
<evidence type="ECO:0000313" key="3">
    <source>
        <dbReference type="Proteomes" id="UP000289411"/>
    </source>
</evidence>
<dbReference type="RefSeq" id="WP_129218632.1">
    <property type="nucleotide sequence ID" value="NZ_QYBC01000005.1"/>
</dbReference>
<sequence length="86" mass="9136">MSFSSKPPADARARAESKFHLAERRKSEADQALTEARAAKTAESQKTARLKALRLAKEEADRAAAAAAPPPAKAPAKRKLRVAATA</sequence>
<feature type="region of interest" description="Disordered" evidence="1">
    <location>
        <begin position="1"/>
        <end position="86"/>
    </location>
</feature>
<comment type="caution">
    <text evidence="2">The sequence shown here is derived from an EMBL/GenBank/DDBJ whole genome shotgun (WGS) entry which is preliminary data.</text>
</comment>
<organism evidence="2 3">
    <name type="scientific">Lichenibacterium ramalinae</name>
    <dbReference type="NCBI Taxonomy" id="2316527"/>
    <lineage>
        <taxon>Bacteria</taxon>
        <taxon>Pseudomonadati</taxon>
        <taxon>Pseudomonadota</taxon>
        <taxon>Alphaproteobacteria</taxon>
        <taxon>Hyphomicrobiales</taxon>
        <taxon>Lichenihabitantaceae</taxon>
        <taxon>Lichenibacterium</taxon>
    </lineage>
</organism>
<dbReference type="EMBL" id="QYBC01000005">
    <property type="protein sequence ID" value="RYB06121.1"/>
    <property type="molecule type" value="Genomic_DNA"/>
</dbReference>
<accession>A0A4Q2RFL0</accession>